<dbReference type="OrthoDB" id="2380109at2"/>
<organism evidence="1 2">
    <name type="scientific">Fictibacillus aquaticus</name>
    <dbReference type="NCBI Taxonomy" id="2021314"/>
    <lineage>
        <taxon>Bacteria</taxon>
        <taxon>Bacillati</taxon>
        <taxon>Bacillota</taxon>
        <taxon>Bacilli</taxon>
        <taxon>Bacillales</taxon>
        <taxon>Fictibacillaceae</taxon>
        <taxon>Fictibacillus</taxon>
    </lineage>
</organism>
<sequence length="317" mass="37029">MNDSIWEPYLPYLSSSNTQRYLSACYKKLNMENAESRSFDNCYAFIYYIEHAKKYYALAAKAPDELRPVLLFYGMTQLLKACLLTVDPDYPDSSSVLAHGVTTRKRKKRNYEFLHDEVRIQKSGLFNHFCEKMFHVKHIEGEKITMKNLLSFIPEISLFFKKMGICETLLQIPVNGGKLAVPYVVTDLLHLTDSRLLEFLTNASGWQLSLQEKTKHHIIITLPQHFNPLHSYPFCSSLEGDVYLPVERDLYSLPKFNEIMIHYLVLYNLSMICRYDTEWWSDLFHTYSSSELPIIRQFLNVTSKKVPKLMGDYLQGI</sequence>
<dbReference type="AlphaFoldDB" id="A0A235F4Q5"/>
<dbReference type="RefSeq" id="WP_094254022.1">
    <property type="nucleotide sequence ID" value="NZ_JBHLXL010000008.1"/>
</dbReference>
<dbReference type="EMBL" id="NOII01000025">
    <property type="protein sequence ID" value="OYD56239.1"/>
    <property type="molecule type" value="Genomic_DNA"/>
</dbReference>
<dbReference type="InterPro" id="IPR026988">
    <property type="entry name" value="YaaC-like"/>
</dbReference>
<evidence type="ECO:0000313" key="2">
    <source>
        <dbReference type="Proteomes" id="UP000215059"/>
    </source>
</evidence>
<name>A0A235F4Q5_9BACL</name>
<reference evidence="1 2" key="1">
    <citation type="submission" date="2017-07" db="EMBL/GenBank/DDBJ databases">
        <title>Fictibacillus sp. nov. GDSW-R2A3 Genome sequencing and assembly.</title>
        <authorList>
            <person name="Mayilraj S."/>
        </authorList>
    </citation>
    <scope>NUCLEOTIDE SEQUENCE [LARGE SCALE GENOMIC DNA]</scope>
    <source>
        <strain evidence="1 2">GDSW-R2A3</strain>
    </source>
</reference>
<gene>
    <name evidence="1" type="ORF">CGZ90_18625</name>
</gene>
<dbReference type="Pfam" id="PF14175">
    <property type="entry name" value="YaaC"/>
    <property type="match status" value="1"/>
</dbReference>
<keyword evidence="2" id="KW-1185">Reference proteome</keyword>
<proteinExistence type="predicted"/>
<protein>
    <recommendedName>
        <fullName evidence="3">YaaC-like Protein</fullName>
    </recommendedName>
</protein>
<dbReference type="Proteomes" id="UP000215059">
    <property type="component" value="Unassembled WGS sequence"/>
</dbReference>
<comment type="caution">
    <text evidence="1">The sequence shown here is derived from an EMBL/GenBank/DDBJ whole genome shotgun (WGS) entry which is preliminary data.</text>
</comment>
<evidence type="ECO:0000313" key="1">
    <source>
        <dbReference type="EMBL" id="OYD56239.1"/>
    </source>
</evidence>
<evidence type="ECO:0008006" key="3">
    <source>
        <dbReference type="Google" id="ProtNLM"/>
    </source>
</evidence>
<accession>A0A235F4Q5</accession>